<dbReference type="OrthoDB" id="1930084at2759"/>
<evidence type="ECO:0000256" key="10">
    <source>
        <dbReference type="ARBA" id="ARBA00054219"/>
    </source>
</evidence>
<evidence type="ECO:0000256" key="5">
    <source>
        <dbReference type="ARBA" id="ARBA00022912"/>
    </source>
</evidence>
<feature type="region of interest" description="Disordered" evidence="12">
    <location>
        <begin position="1"/>
        <end position="21"/>
    </location>
</feature>
<evidence type="ECO:0000259" key="13">
    <source>
        <dbReference type="PROSITE" id="PS00125"/>
    </source>
</evidence>
<evidence type="ECO:0000313" key="14">
    <source>
        <dbReference type="EMBL" id="KRY41353.1"/>
    </source>
</evidence>
<dbReference type="EC" id="3.1.3.16" evidence="11"/>
<dbReference type="InterPro" id="IPR050341">
    <property type="entry name" value="PP1_catalytic_subunit"/>
</dbReference>
<dbReference type="GO" id="GO:0000785">
    <property type="term" value="C:chromatin"/>
    <property type="evidence" value="ECO:0007669"/>
    <property type="project" value="UniProtKB-ARBA"/>
</dbReference>
<dbReference type="GO" id="GO:0031143">
    <property type="term" value="C:pseudopodium"/>
    <property type="evidence" value="ECO:0007669"/>
    <property type="project" value="UniProtKB-SubCell"/>
</dbReference>
<reference evidence="14 15" key="1">
    <citation type="submission" date="2015-01" db="EMBL/GenBank/DDBJ databases">
        <title>Evolution of Trichinella species and genotypes.</title>
        <authorList>
            <person name="Korhonen P.K."/>
            <person name="Edoardo P."/>
            <person name="Giuseppe L.R."/>
            <person name="Gasser R.B."/>
        </authorList>
    </citation>
    <scope>NUCLEOTIDE SEQUENCE [LARGE SCALE GENOMIC DNA]</scope>
    <source>
        <strain evidence="14">ISS3</strain>
    </source>
</reference>
<dbReference type="Gene3D" id="3.60.21.10">
    <property type="match status" value="1"/>
</dbReference>
<evidence type="ECO:0000256" key="4">
    <source>
        <dbReference type="ARBA" id="ARBA00022801"/>
    </source>
</evidence>
<dbReference type="EMBL" id="JYDH01000008">
    <property type="protein sequence ID" value="KRY41353.1"/>
    <property type="molecule type" value="Genomic_DNA"/>
</dbReference>
<accession>A0A0V1BW49</accession>
<comment type="catalytic activity">
    <reaction evidence="8">
        <text>O-phospho-L-seryl-[protein] + H2O = L-seryl-[protein] + phosphate</text>
        <dbReference type="Rhea" id="RHEA:20629"/>
        <dbReference type="Rhea" id="RHEA-COMP:9863"/>
        <dbReference type="Rhea" id="RHEA-COMP:11604"/>
        <dbReference type="ChEBI" id="CHEBI:15377"/>
        <dbReference type="ChEBI" id="CHEBI:29999"/>
        <dbReference type="ChEBI" id="CHEBI:43474"/>
        <dbReference type="ChEBI" id="CHEBI:83421"/>
        <dbReference type="EC" id="3.1.3.16"/>
    </reaction>
</comment>
<evidence type="ECO:0000256" key="7">
    <source>
        <dbReference type="ARBA" id="ARBA00037818"/>
    </source>
</evidence>
<dbReference type="InterPro" id="IPR006186">
    <property type="entry name" value="Ser/Thr-sp_prot-phosphatase"/>
</dbReference>
<feature type="compositionally biased region" description="Low complexity" evidence="12">
    <location>
        <begin position="1"/>
        <end position="17"/>
    </location>
</feature>
<keyword evidence="4 11" id="KW-0378">Hydrolase</keyword>
<comment type="catalytic activity">
    <reaction evidence="9 11">
        <text>O-phospho-L-threonyl-[protein] + H2O = L-threonyl-[protein] + phosphate</text>
        <dbReference type="Rhea" id="RHEA:47004"/>
        <dbReference type="Rhea" id="RHEA-COMP:11060"/>
        <dbReference type="Rhea" id="RHEA-COMP:11605"/>
        <dbReference type="ChEBI" id="CHEBI:15377"/>
        <dbReference type="ChEBI" id="CHEBI:30013"/>
        <dbReference type="ChEBI" id="CHEBI:43474"/>
        <dbReference type="ChEBI" id="CHEBI:61977"/>
        <dbReference type="EC" id="3.1.3.16"/>
    </reaction>
</comment>
<comment type="subcellular location">
    <subcellularLocation>
        <location evidence="7">Cell projection</location>
        <location evidence="7">Pseudopodium</location>
    </subcellularLocation>
</comment>
<dbReference type="InterPro" id="IPR004843">
    <property type="entry name" value="Calcineurin-like_PHP"/>
</dbReference>
<dbReference type="SMART" id="SM00156">
    <property type="entry name" value="PP2Ac"/>
    <property type="match status" value="1"/>
</dbReference>
<keyword evidence="5" id="KW-0904">Protein phosphatase</keyword>
<sequence length="330" mass="38010">MESERNSSTMNSETSSSKQPMSDDQLYEYLIQELLQNKPIQISDVEKILHDALEIFKNEKSLIDVQPPLIICGDIHGQFQDLVRLFNHGGWVPQSRYLFLGDYVDRGPNSVETICMMLLLKIRHPNDLFLLRGNHETARINRSYGFYDDCVTLYNADIWRQFQSVFDYMPIAALVNNKIFCMHGGISPELETFDQIREIERPLQIPDDGLLCDLLWADPDINAVGWMRSNRGVSYKFGPDVVEEFCQRMEVDLIARAHQVVENGWEFFADTKLVTIFSAPNYCNQFDNSAGLMFVSQNMSCTLKNRFPLPIINIHQLKPKKKKAADEDAL</sequence>
<dbReference type="eggNOG" id="KOG0374">
    <property type="taxonomic scope" value="Eukaryota"/>
</dbReference>
<evidence type="ECO:0000313" key="15">
    <source>
        <dbReference type="Proteomes" id="UP000054776"/>
    </source>
</evidence>
<comment type="function">
    <text evidence="10">Probable phosphatase which plays a redundant role with gsp-4 in spermatogenesis by regulating sister chromatid segregation during meiosis. In addition, involved in sperm motility by controlling the dynamic disassembly of major sperm proteins (MSP) in the spermatozoan pseudopodium.</text>
</comment>
<dbReference type="GO" id="GO:0031272">
    <property type="term" value="P:regulation of pseudopodium assembly"/>
    <property type="evidence" value="ECO:0007669"/>
    <property type="project" value="UniProtKB-ARBA"/>
</dbReference>
<protein>
    <recommendedName>
        <fullName evidence="11">Serine/threonine-protein phosphatase</fullName>
        <ecNumber evidence="11">3.1.3.16</ecNumber>
    </recommendedName>
</protein>
<dbReference type="AlphaFoldDB" id="A0A0V1BW49"/>
<dbReference type="FunFam" id="3.60.21.10:FF:000026">
    <property type="entry name" value="Serine/threonine-protein phosphatase"/>
    <property type="match status" value="1"/>
</dbReference>
<dbReference type="GO" id="GO:0097723">
    <property type="term" value="P:amoeboid sperm motility"/>
    <property type="evidence" value="ECO:0007669"/>
    <property type="project" value="UniProtKB-ARBA"/>
</dbReference>
<evidence type="ECO:0000256" key="8">
    <source>
        <dbReference type="ARBA" id="ARBA00047761"/>
    </source>
</evidence>
<dbReference type="SUPFAM" id="SSF56300">
    <property type="entry name" value="Metallo-dependent phosphatases"/>
    <property type="match status" value="1"/>
</dbReference>
<dbReference type="GO" id="GO:0004722">
    <property type="term" value="F:protein serine/threonine phosphatase activity"/>
    <property type="evidence" value="ECO:0007669"/>
    <property type="project" value="UniProtKB-EC"/>
</dbReference>
<evidence type="ECO:0000256" key="3">
    <source>
        <dbReference type="ARBA" id="ARBA00022723"/>
    </source>
</evidence>
<dbReference type="PRINTS" id="PR00114">
    <property type="entry name" value="STPHPHTASE"/>
</dbReference>
<evidence type="ECO:0000256" key="1">
    <source>
        <dbReference type="ARBA" id="ARBA00001936"/>
    </source>
</evidence>
<dbReference type="InParanoid" id="A0A0V1BW49"/>
<gene>
    <name evidence="14" type="primary">TOPP9</name>
    <name evidence="14" type="ORF">T01_15406</name>
</gene>
<feature type="domain" description="Serine/threonine specific protein phosphatases" evidence="13">
    <location>
        <begin position="131"/>
        <end position="136"/>
    </location>
</feature>
<comment type="caution">
    <text evidence="14">The sequence shown here is derived from an EMBL/GenBank/DDBJ whole genome shotgun (WGS) entry which is preliminary data.</text>
</comment>
<evidence type="ECO:0000256" key="12">
    <source>
        <dbReference type="SAM" id="MobiDB-lite"/>
    </source>
</evidence>
<dbReference type="STRING" id="6334.A0A0V1BW49"/>
<dbReference type="GO" id="GO:0005737">
    <property type="term" value="C:cytoplasm"/>
    <property type="evidence" value="ECO:0007669"/>
    <property type="project" value="TreeGrafter"/>
</dbReference>
<dbReference type="GO" id="GO:0005634">
    <property type="term" value="C:nucleus"/>
    <property type="evidence" value="ECO:0007669"/>
    <property type="project" value="TreeGrafter"/>
</dbReference>
<comment type="cofactor">
    <cofactor evidence="1">
        <name>Mn(2+)</name>
        <dbReference type="ChEBI" id="CHEBI:29035"/>
    </cofactor>
</comment>
<dbReference type="PANTHER" id="PTHR11668:SF300">
    <property type="entry name" value="SERINE_THREONINE-PROTEIN PHOSPHATASE"/>
    <property type="match status" value="1"/>
</dbReference>
<dbReference type="Proteomes" id="UP000054776">
    <property type="component" value="Unassembled WGS sequence"/>
</dbReference>
<name>A0A0V1BW49_TRISP</name>
<evidence type="ECO:0000256" key="2">
    <source>
        <dbReference type="ARBA" id="ARBA00008294"/>
    </source>
</evidence>
<dbReference type="PANTHER" id="PTHR11668">
    <property type="entry name" value="SERINE/THREONINE PROTEIN PHOSPHATASE"/>
    <property type="match status" value="1"/>
</dbReference>
<keyword evidence="6" id="KW-0464">Manganese</keyword>
<dbReference type="InterPro" id="IPR029052">
    <property type="entry name" value="Metallo-depent_PP-like"/>
</dbReference>
<dbReference type="GO" id="GO:0007060">
    <property type="term" value="P:male meiosis chromosome segregation"/>
    <property type="evidence" value="ECO:0007669"/>
    <property type="project" value="UniProtKB-ARBA"/>
</dbReference>
<keyword evidence="3" id="KW-0479">Metal-binding</keyword>
<dbReference type="Pfam" id="PF00149">
    <property type="entry name" value="Metallophos"/>
    <property type="match status" value="1"/>
</dbReference>
<organism evidence="14 15">
    <name type="scientific">Trichinella spiralis</name>
    <name type="common">Trichina worm</name>
    <dbReference type="NCBI Taxonomy" id="6334"/>
    <lineage>
        <taxon>Eukaryota</taxon>
        <taxon>Metazoa</taxon>
        <taxon>Ecdysozoa</taxon>
        <taxon>Nematoda</taxon>
        <taxon>Enoplea</taxon>
        <taxon>Dorylaimia</taxon>
        <taxon>Trichinellida</taxon>
        <taxon>Trichinellidae</taxon>
        <taxon>Trichinella</taxon>
    </lineage>
</organism>
<proteinExistence type="inferred from homology"/>
<comment type="similarity">
    <text evidence="2 11">Belongs to the PPP phosphatase family.</text>
</comment>
<dbReference type="GO" id="GO:0046872">
    <property type="term" value="F:metal ion binding"/>
    <property type="evidence" value="ECO:0007669"/>
    <property type="project" value="UniProtKB-KW"/>
</dbReference>
<evidence type="ECO:0000256" key="9">
    <source>
        <dbReference type="ARBA" id="ARBA00048336"/>
    </source>
</evidence>
<dbReference type="PROSITE" id="PS00125">
    <property type="entry name" value="SER_THR_PHOSPHATASE"/>
    <property type="match status" value="1"/>
</dbReference>
<keyword evidence="15" id="KW-1185">Reference proteome</keyword>
<dbReference type="GO" id="GO:0018991">
    <property type="term" value="P:egg-laying behavior"/>
    <property type="evidence" value="ECO:0007669"/>
    <property type="project" value="UniProtKB-ARBA"/>
</dbReference>
<evidence type="ECO:0000256" key="11">
    <source>
        <dbReference type="RuleBase" id="RU004273"/>
    </source>
</evidence>
<evidence type="ECO:0000256" key="6">
    <source>
        <dbReference type="ARBA" id="ARBA00023211"/>
    </source>
</evidence>